<name>A0A369TF66_9PROT</name>
<dbReference type="SUPFAM" id="SSF53474">
    <property type="entry name" value="alpha/beta-Hydrolases"/>
    <property type="match status" value="1"/>
</dbReference>
<dbReference type="InterPro" id="IPR051321">
    <property type="entry name" value="PHA/PHB_synthase"/>
</dbReference>
<evidence type="ECO:0000313" key="3">
    <source>
        <dbReference type="Proteomes" id="UP000253941"/>
    </source>
</evidence>
<accession>A0A369TF66</accession>
<organism evidence="2 3">
    <name type="scientific">Ferruginivarius sediminum</name>
    <dbReference type="NCBI Taxonomy" id="2661937"/>
    <lineage>
        <taxon>Bacteria</taxon>
        <taxon>Pseudomonadati</taxon>
        <taxon>Pseudomonadota</taxon>
        <taxon>Alphaproteobacteria</taxon>
        <taxon>Rhodospirillales</taxon>
        <taxon>Rhodospirillaceae</taxon>
        <taxon>Ferruginivarius</taxon>
    </lineage>
</organism>
<dbReference type="PANTHER" id="PTHR36837:SF2">
    <property type="entry name" value="POLY(3-HYDROXYALKANOATE) POLYMERASE SUBUNIT PHAC"/>
    <property type="match status" value="1"/>
</dbReference>
<dbReference type="PANTHER" id="PTHR36837">
    <property type="entry name" value="POLY(3-HYDROXYALKANOATE) POLYMERASE SUBUNIT PHAC"/>
    <property type="match status" value="1"/>
</dbReference>
<keyword evidence="3" id="KW-1185">Reference proteome</keyword>
<dbReference type="AlphaFoldDB" id="A0A369TF66"/>
<dbReference type="Proteomes" id="UP000253941">
    <property type="component" value="Unassembled WGS sequence"/>
</dbReference>
<reference evidence="2 3" key="1">
    <citation type="submission" date="2018-07" db="EMBL/GenBank/DDBJ databases">
        <title>Venubactetium sediminum gen. nov., sp. nov., isolated from a marine solar saltern.</title>
        <authorList>
            <person name="Wang S."/>
        </authorList>
    </citation>
    <scope>NUCLEOTIDE SEQUENCE [LARGE SCALE GENOMIC DNA]</scope>
    <source>
        <strain evidence="2 3">WD2A32</strain>
    </source>
</reference>
<dbReference type="EMBL" id="QPMH01000002">
    <property type="protein sequence ID" value="RDD63472.1"/>
    <property type="molecule type" value="Genomic_DNA"/>
</dbReference>
<keyword evidence="2" id="KW-0378">Hydrolase</keyword>
<dbReference type="InterPro" id="IPR000073">
    <property type="entry name" value="AB_hydrolase_1"/>
</dbReference>
<comment type="caution">
    <text evidence="2">The sequence shown here is derived from an EMBL/GenBank/DDBJ whole genome shotgun (WGS) entry which is preliminary data.</text>
</comment>
<dbReference type="RefSeq" id="WP_114580726.1">
    <property type="nucleotide sequence ID" value="NZ_QPMH01000002.1"/>
</dbReference>
<dbReference type="GO" id="GO:0016787">
    <property type="term" value="F:hydrolase activity"/>
    <property type="evidence" value="ECO:0007669"/>
    <property type="project" value="UniProtKB-KW"/>
</dbReference>
<dbReference type="Pfam" id="PF00561">
    <property type="entry name" value="Abhydrolase_1"/>
    <property type="match status" value="1"/>
</dbReference>
<feature type="domain" description="AB hydrolase-1" evidence="1">
    <location>
        <begin position="120"/>
        <end position="384"/>
    </location>
</feature>
<sequence>MGKRLGPRPLPGHLATALWTWTSSYAALPLWKSGWLPSSPELAETADRLRADLENVSPEAFSAALAKVATRRHHDLLSGIQAYRHHPYRRDVTDPPAIWRDGSTCLRDYGAVEGARSGGPVVLCVPSLINRAYVLDLKADNSLLRTLAADGVRPLLVDWGWPGPAEKSFTLTDYIAGRLEGALDAACEVARGPVAVLGYCMGGMLALALAQRRRRDVGALALLATPWDFHAEQGAQARLAARAGQLMEPAMQAMGQLPVDAIQMLFSGLDPHTAVRKFLTFGRLDQDSRRAEVFVALEDWLNDGVPLAAPVARECLYDWYGANTPPRGGWQIAGRPVDPAHADMPALCLVPQHDRIVPPASAAALGRALPRAEVRTPPLGHIGMVVSGRARDKVWSPLLTWLKARMLRRK</sequence>
<evidence type="ECO:0000259" key="1">
    <source>
        <dbReference type="Pfam" id="PF00561"/>
    </source>
</evidence>
<proteinExistence type="predicted"/>
<dbReference type="Gene3D" id="3.40.50.1820">
    <property type="entry name" value="alpha/beta hydrolase"/>
    <property type="match status" value="1"/>
</dbReference>
<dbReference type="InterPro" id="IPR029058">
    <property type="entry name" value="AB_hydrolase_fold"/>
</dbReference>
<protein>
    <submittedName>
        <fullName evidence="2">Alpha/beta fold hydrolase</fullName>
    </submittedName>
</protein>
<gene>
    <name evidence="2" type="ORF">DRB17_03250</name>
</gene>
<evidence type="ECO:0000313" key="2">
    <source>
        <dbReference type="EMBL" id="RDD63472.1"/>
    </source>
</evidence>